<reference evidence="1" key="1">
    <citation type="submission" date="2016-03" db="EMBL/GenBank/DDBJ databases">
        <authorList>
            <person name="Borrel G."/>
            <person name="Mccann A."/>
            <person name="O'Toole P.W."/>
        </authorList>
    </citation>
    <scope>NUCLEOTIDE SEQUENCE</scope>
    <source>
        <strain evidence="1">183</strain>
    </source>
</reference>
<sequence>MIIIIHESYLDSDGNALPMSEDTCGIEGCSAPAVKSYSAKVCIQAGLKPANDKAKRVHLCKEHNKELKKATKTDRLLESLGR</sequence>
<protein>
    <submittedName>
        <fullName evidence="1">Uncharacterized protein</fullName>
    </submittedName>
</protein>
<accession>A0A8J8PI37</accession>
<gene>
    <name evidence="1" type="ORF">A3207_01890</name>
</gene>
<name>A0A8J8PI37_9ARCH</name>
<comment type="caution">
    <text evidence="1">The sequence shown here is derived from an EMBL/GenBank/DDBJ whole genome shotgun (WGS) entry which is preliminary data.</text>
</comment>
<evidence type="ECO:0000313" key="1">
    <source>
        <dbReference type="EMBL" id="TQS84803.1"/>
    </source>
</evidence>
<dbReference type="AlphaFoldDB" id="A0A8J8PI37"/>
<dbReference type="Proteomes" id="UP000752814">
    <property type="component" value="Unassembled WGS sequence"/>
</dbReference>
<dbReference type="EMBL" id="LVVT01000001">
    <property type="protein sequence ID" value="TQS84803.1"/>
    <property type="molecule type" value="Genomic_DNA"/>
</dbReference>
<proteinExistence type="predicted"/>
<organism evidence="1 2">
    <name type="scientific">Candidatus Methanomassiliicoccus intestinalis</name>
    <dbReference type="NCBI Taxonomy" id="1406512"/>
    <lineage>
        <taxon>Archaea</taxon>
        <taxon>Methanobacteriati</taxon>
        <taxon>Thermoplasmatota</taxon>
        <taxon>Thermoplasmata</taxon>
        <taxon>Methanomassiliicoccales</taxon>
        <taxon>Methanomassiliicoccaceae</taxon>
        <taxon>Methanomassiliicoccus</taxon>
    </lineage>
</organism>
<evidence type="ECO:0000313" key="2">
    <source>
        <dbReference type="Proteomes" id="UP000752814"/>
    </source>
</evidence>